<evidence type="ECO:0000256" key="1">
    <source>
        <dbReference type="ARBA" id="ARBA00022527"/>
    </source>
</evidence>
<keyword evidence="4" id="KW-0418">Kinase</keyword>
<proteinExistence type="predicted"/>
<organism evidence="7 8">
    <name type="scientific">Panagrellus redivivus</name>
    <name type="common">Microworm</name>
    <dbReference type="NCBI Taxonomy" id="6233"/>
    <lineage>
        <taxon>Eukaryota</taxon>
        <taxon>Metazoa</taxon>
        <taxon>Ecdysozoa</taxon>
        <taxon>Nematoda</taxon>
        <taxon>Chromadorea</taxon>
        <taxon>Rhabditida</taxon>
        <taxon>Tylenchina</taxon>
        <taxon>Panagrolaimomorpha</taxon>
        <taxon>Panagrolaimoidea</taxon>
        <taxon>Panagrolaimidae</taxon>
        <taxon>Panagrellus</taxon>
    </lineage>
</organism>
<dbReference type="Pfam" id="PF00433">
    <property type="entry name" value="Pkinase_C"/>
    <property type="match status" value="1"/>
</dbReference>
<sequence>MIEAFTEHGVTKCPSTASCKYNVQNVTVDPHERLGCKENLQEALDDMKNVGFFKNQIDWDLLEQRQVPPPYNPNVDSERDLQHFDRQFTDEPPQLTPDDPAVIARIDQTEFDGFEYINPLIMSKEDVV</sequence>
<dbReference type="GO" id="GO:0004674">
    <property type="term" value="F:protein serine/threonine kinase activity"/>
    <property type="evidence" value="ECO:0007669"/>
    <property type="project" value="UniProtKB-KW"/>
</dbReference>
<evidence type="ECO:0000313" key="7">
    <source>
        <dbReference type="Proteomes" id="UP000492821"/>
    </source>
</evidence>
<dbReference type="InterPro" id="IPR017892">
    <property type="entry name" value="Pkinase_C"/>
</dbReference>
<dbReference type="Gene3D" id="1.10.510.10">
    <property type="entry name" value="Transferase(Phosphotransferase) domain 1"/>
    <property type="match status" value="1"/>
</dbReference>
<dbReference type="PANTHER" id="PTHR24351">
    <property type="entry name" value="RIBOSOMAL PROTEIN S6 KINASE"/>
    <property type="match status" value="1"/>
</dbReference>
<evidence type="ECO:0000256" key="3">
    <source>
        <dbReference type="ARBA" id="ARBA00022741"/>
    </source>
</evidence>
<accession>A0A7E4VAJ5</accession>
<keyword evidence="5" id="KW-0067">ATP-binding</keyword>
<keyword evidence="3" id="KW-0547">Nucleotide-binding</keyword>
<evidence type="ECO:0000256" key="4">
    <source>
        <dbReference type="ARBA" id="ARBA00022777"/>
    </source>
</evidence>
<keyword evidence="7" id="KW-1185">Reference proteome</keyword>
<dbReference type="InterPro" id="IPR000961">
    <property type="entry name" value="AGC-kinase_C"/>
</dbReference>
<evidence type="ECO:0000256" key="5">
    <source>
        <dbReference type="ARBA" id="ARBA00022840"/>
    </source>
</evidence>
<evidence type="ECO:0000259" key="6">
    <source>
        <dbReference type="PROSITE" id="PS51285"/>
    </source>
</evidence>
<keyword evidence="2" id="KW-0808">Transferase</keyword>
<dbReference type="WBParaSite" id="Pan_g18629.t1">
    <property type="protein sequence ID" value="Pan_g18629.t1"/>
    <property type="gene ID" value="Pan_g18629"/>
</dbReference>
<dbReference type="SMART" id="SM00133">
    <property type="entry name" value="S_TK_X"/>
    <property type="match status" value="1"/>
</dbReference>
<protein>
    <submittedName>
        <fullName evidence="8">AGC-kinase C-terminal domain-containing protein</fullName>
    </submittedName>
</protein>
<evidence type="ECO:0000256" key="2">
    <source>
        <dbReference type="ARBA" id="ARBA00022679"/>
    </source>
</evidence>
<evidence type="ECO:0000313" key="8">
    <source>
        <dbReference type="WBParaSite" id="Pan_g18629.t1"/>
    </source>
</evidence>
<keyword evidence="1" id="KW-0723">Serine/threonine-protein kinase</keyword>
<dbReference type="GO" id="GO:0005524">
    <property type="term" value="F:ATP binding"/>
    <property type="evidence" value="ECO:0007669"/>
    <property type="project" value="UniProtKB-KW"/>
</dbReference>
<dbReference type="Proteomes" id="UP000492821">
    <property type="component" value="Unassembled WGS sequence"/>
</dbReference>
<dbReference type="AlphaFoldDB" id="A0A7E4VAJ5"/>
<name>A0A7E4VAJ5_PANRE</name>
<feature type="domain" description="AGC-kinase C-terminal" evidence="6">
    <location>
        <begin position="55"/>
        <end position="126"/>
    </location>
</feature>
<reference evidence="8" key="2">
    <citation type="submission" date="2020-10" db="UniProtKB">
        <authorList>
            <consortium name="WormBaseParasite"/>
        </authorList>
    </citation>
    <scope>IDENTIFICATION</scope>
</reference>
<dbReference type="Gene3D" id="3.30.200.20">
    <property type="entry name" value="Phosphorylase Kinase, domain 1"/>
    <property type="match status" value="1"/>
</dbReference>
<reference evidence="7" key="1">
    <citation type="journal article" date="2013" name="Genetics">
        <title>The draft genome and transcriptome of Panagrellus redivivus are shaped by the harsh demands of a free-living lifestyle.</title>
        <authorList>
            <person name="Srinivasan J."/>
            <person name="Dillman A.R."/>
            <person name="Macchietto M.G."/>
            <person name="Heikkinen L."/>
            <person name="Lakso M."/>
            <person name="Fracchia K.M."/>
            <person name="Antoshechkin I."/>
            <person name="Mortazavi A."/>
            <person name="Wong G."/>
            <person name="Sternberg P.W."/>
        </authorList>
    </citation>
    <scope>NUCLEOTIDE SEQUENCE [LARGE SCALE GENOMIC DNA]</scope>
    <source>
        <strain evidence="7">MT8872</strain>
    </source>
</reference>
<dbReference type="PROSITE" id="PS51285">
    <property type="entry name" value="AGC_KINASE_CTER"/>
    <property type="match status" value="1"/>
</dbReference>